<evidence type="ECO:0000313" key="4">
    <source>
        <dbReference type="Proteomes" id="UP000803844"/>
    </source>
</evidence>
<feature type="compositionally biased region" description="Low complexity" evidence="1">
    <location>
        <begin position="550"/>
        <end position="575"/>
    </location>
</feature>
<comment type="caution">
    <text evidence="3">The sequence shown here is derived from an EMBL/GenBank/DDBJ whole genome shotgun (WGS) entry which is preliminary data.</text>
</comment>
<dbReference type="Pfam" id="PF14420">
    <property type="entry name" value="Clr5"/>
    <property type="match status" value="1"/>
</dbReference>
<dbReference type="RefSeq" id="XP_040770979.1">
    <property type="nucleotide sequence ID" value="XM_040921008.1"/>
</dbReference>
<evidence type="ECO:0000256" key="1">
    <source>
        <dbReference type="SAM" id="MobiDB-lite"/>
    </source>
</evidence>
<accession>A0A9P4XSM5</accession>
<gene>
    <name evidence="3" type="ORF">M406DRAFT_335212</name>
</gene>
<protein>
    <recommendedName>
        <fullName evidence="2">Clr5 domain-containing protein</fullName>
    </recommendedName>
</protein>
<feature type="domain" description="Clr5" evidence="2">
    <location>
        <begin position="58"/>
        <end position="110"/>
    </location>
</feature>
<dbReference type="EMBL" id="MU032354">
    <property type="protein sequence ID" value="KAF3760000.1"/>
    <property type="molecule type" value="Genomic_DNA"/>
</dbReference>
<dbReference type="Proteomes" id="UP000803844">
    <property type="component" value="Unassembled WGS sequence"/>
</dbReference>
<evidence type="ECO:0000313" key="3">
    <source>
        <dbReference type="EMBL" id="KAF3760000.1"/>
    </source>
</evidence>
<feature type="region of interest" description="Disordered" evidence="1">
    <location>
        <begin position="546"/>
        <end position="575"/>
    </location>
</feature>
<sequence length="575" mass="65859">MQPGVYELERHPGPSYTLPVESGSECDNTLSIPSSTSATTNAASPYVAPNKPGYHDEDAEWEVYKDEIIRLYWHEGLPTHEVRDTMDRLYGFCKSVKMYKYRFKKWNVRKNFTKQEALDLAARQDHSSGFWPETRGQRYRQRIVRHLRQKDADEGIVRPRGGRRTGKNRTQQQQQQRQRPQRQDQQQDLASVIVLPGRINPPDVFQAFERAFYHADIYLENVSGRRHSRWFTRPPALEFGEGFFDLFVQGMEDLTRGIHTQEVFSALNSAFDSLKGLISTDHPLIYYRIASRVASCKVYPSSDVCIKLCRLLADYCLNMTRVLHGDSHPLTFWWMLQIMVLDSGDPSALEDFLEISRMQSGKHLVQGKGLVHVAMYVPSEARDRDQDSLRATIQTLSSDPSRISEVQEARLALAEQLLQQEEKDESLRILEEAIASKHLDPHSPSSRTFWISELLWRAEALERSISMLRETVDLVKVEEEIGTTSGRDATLDYVSVLAVLRAKLEWLRWEEDLRLVNAALAPLMERRGSPLKVRFVSSDLEMDPDIRYQTGSSSASPESTTTLSPSSSLPIRPLS</sequence>
<organism evidence="3 4">
    <name type="scientific">Cryphonectria parasitica (strain ATCC 38755 / EP155)</name>
    <dbReference type="NCBI Taxonomy" id="660469"/>
    <lineage>
        <taxon>Eukaryota</taxon>
        <taxon>Fungi</taxon>
        <taxon>Dikarya</taxon>
        <taxon>Ascomycota</taxon>
        <taxon>Pezizomycotina</taxon>
        <taxon>Sordariomycetes</taxon>
        <taxon>Sordariomycetidae</taxon>
        <taxon>Diaporthales</taxon>
        <taxon>Cryphonectriaceae</taxon>
        <taxon>Cryphonectria-Endothia species complex</taxon>
        <taxon>Cryphonectria</taxon>
    </lineage>
</organism>
<dbReference type="PANTHER" id="PTHR38788:SF3">
    <property type="entry name" value="CLR5 DOMAIN-CONTAINING PROTEIN"/>
    <property type="match status" value="1"/>
</dbReference>
<feature type="region of interest" description="Disordered" evidence="1">
    <location>
        <begin position="150"/>
        <end position="187"/>
    </location>
</feature>
<evidence type="ECO:0000259" key="2">
    <source>
        <dbReference type="Pfam" id="PF14420"/>
    </source>
</evidence>
<dbReference type="GeneID" id="63838137"/>
<dbReference type="OrthoDB" id="5308957at2759"/>
<reference evidence="3" key="1">
    <citation type="journal article" date="2020" name="Phytopathology">
        <title>Genome sequence of the chestnut blight fungus Cryphonectria parasitica EP155: A fundamental resource for an archetypical invasive plant pathogen.</title>
        <authorList>
            <person name="Crouch J.A."/>
            <person name="Dawe A."/>
            <person name="Aerts A."/>
            <person name="Barry K."/>
            <person name="Churchill A.C.L."/>
            <person name="Grimwood J."/>
            <person name="Hillman B."/>
            <person name="Milgroom M.G."/>
            <person name="Pangilinan J."/>
            <person name="Smith M."/>
            <person name="Salamov A."/>
            <person name="Schmutz J."/>
            <person name="Yadav J."/>
            <person name="Grigoriev I.V."/>
            <person name="Nuss D."/>
        </authorList>
    </citation>
    <scope>NUCLEOTIDE SEQUENCE</scope>
    <source>
        <strain evidence="3">EP155</strain>
    </source>
</reference>
<dbReference type="InterPro" id="IPR025676">
    <property type="entry name" value="Clr5_dom"/>
</dbReference>
<name>A0A9P4XSM5_CRYP1</name>
<dbReference type="PANTHER" id="PTHR38788">
    <property type="entry name" value="CLR5 DOMAIN-CONTAINING PROTEIN"/>
    <property type="match status" value="1"/>
</dbReference>
<feature type="compositionally biased region" description="Low complexity" evidence="1">
    <location>
        <begin position="168"/>
        <end position="187"/>
    </location>
</feature>
<keyword evidence="4" id="KW-1185">Reference proteome</keyword>
<proteinExistence type="predicted"/>
<dbReference type="AlphaFoldDB" id="A0A9P4XSM5"/>